<accession>A0ACC3DXD6</accession>
<organism evidence="1 2">
    <name type="scientific">Coniosporium uncinatum</name>
    <dbReference type="NCBI Taxonomy" id="93489"/>
    <lineage>
        <taxon>Eukaryota</taxon>
        <taxon>Fungi</taxon>
        <taxon>Dikarya</taxon>
        <taxon>Ascomycota</taxon>
        <taxon>Pezizomycotina</taxon>
        <taxon>Dothideomycetes</taxon>
        <taxon>Dothideomycetes incertae sedis</taxon>
        <taxon>Coniosporium</taxon>
    </lineage>
</organism>
<proteinExistence type="predicted"/>
<sequence length="741" mass="81194">MYRPSPRKQNVFNTPAHKNGHSDSIDKEKDFETTEVPLGEDPEHEVVHDPFVPFDNLPDEKHWILTVRALFVGMCCGALVNASNVYLGLKTGWTFTANLFGAIAGFAVVKFFSRTFSEGFPILGGSFGPRENNIIQTAATASGGMSSVFVSAIPALYQLELLNTPAADFWRIVSFTAVGGYFGFFFATPLRKFFIIYVARELRLIFPTPSATAMTIRSMHQAVTGEAIAKQKMKALSIAFAVALILRVVSQYAIGILWDWHIFTWFYIWGNYHNLAINVENWGWLIEFTPAFIGAGMLVGLNVAFSFYGGSILAWGIIGPLLVTTGTAFGTQVSDDPKWADYISFASLALKWSNKETPSPRFWLLWPGVLCMIAVSFTELALQWRVFAIGSKAVWRGTCNGIYQIGRRMGKEYEWCRRQGHQEQSDIVLDPAAPDELVKMWMWLPGLIVVIICTCVVMGVQYGMPIGESLLSVFLAFFFSFLAIQCTGVTDITPLTAASKASQIILGGATKGEHWAPRQAQRLNLLGGAVCSIGANQSTDLVSDFRVGFLLRTPPNQQWLAQGAGTIVAVFLAPAVFVLFAKAYPCIIDINAETCPFAAPSVSAWRAVAVAVTDPTFPVPTSSGIFSIVFAVFGAVMVLIRHYVWVGKLEWVRVYHPNMMCIALAFVLPQTYYGLAMIKGAVPSYFWAKRWPKNFDVFGYAIAAGLIAGEGIGGVINAIFQVAGISGDMYGTNIACPGDAC</sequence>
<gene>
    <name evidence="1" type="ORF">LTS18_006093</name>
</gene>
<name>A0ACC3DXD6_9PEZI</name>
<protein>
    <submittedName>
        <fullName evidence="1">Uncharacterized protein</fullName>
    </submittedName>
</protein>
<keyword evidence="2" id="KW-1185">Reference proteome</keyword>
<dbReference type="EMBL" id="JAWDJW010000148">
    <property type="protein sequence ID" value="KAK3081491.1"/>
    <property type="molecule type" value="Genomic_DNA"/>
</dbReference>
<evidence type="ECO:0000313" key="1">
    <source>
        <dbReference type="EMBL" id="KAK3081491.1"/>
    </source>
</evidence>
<reference evidence="1" key="1">
    <citation type="submission" date="2024-09" db="EMBL/GenBank/DDBJ databases">
        <title>Black Yeasts Isolated from many extreme environments.</title>
        <authorList>
            <person name="Coleine C."/>
            <person name="Stajich J.E."/>
            <person name="Selbmann L."/>
        </authorList>
    </citation>
    <scope>NUCLEOTIDE SEQUENCE</scope>
    <source>
        <strain evidence="1">CCFEE 5737</strain>
    </source>
</reference>
<evidence type="ECO:0000313" key="2">
    <source>
        <dbReference type="Proteomes" id="UP001186974"/>
    </source>
</evidence>
<dbReference type="Proteomes" id="UP001186974">
    <property type="component" value="Unassembled WGS sequence"/>
</dbReference>
<comment type="caution">
    <text evidence="1">The sequence shown here is derived from an EMBL/GenBank/DDBJ whole genome shotgun (WGS) entry which is preliminary data.</text>
</comment>